<reference evidence="2 3" key="1">
    <citation type="journal article" date="2019" name="Nat. Plants">
        <title>Stout camphor tree genome fills gaps in understanding of flowering plant genome evolution.</title>
        <authorList>
            <person name="Chaw S.M."/>
            <person name="Liu Y.C."/>
            <person name="Wu Y.W."/>
            <person name="Wang H.Y."/>
            <person name="Lin C.I."/>
            <person name="Wu C.S."/>
            <person name="Ke H.M."/>
            <person name="Chang L.Y."/>
            <person name="Hsu C.Y."/>
            <person name="Yang H.T."/>
            <person name="Sudianto E."/>
            <person name="Hsu M.H."/>
            <person name="Wu K.P."/>
            <person name="Wang L.N."/>
            <person name="Leebens-Mack J.H."/>
            <person name="Tsai I.J."/>
        </authorList>
    </citation>
    <scope>NUCLEOTIDE SEQUENCE [LARGE SCALE GENOMIC DNA]</scope>
    <source>
        <strain evidence="3">cv. Chaw 1501</strain>
        <tissue evidence="2">Young leaves</tissue>
    </source>
</reference>
<dbReference type="AlphaFoldDB" id="A0A3S3MU64"/>
<proteinExistence type="predicted"/>
<keyword evidence="3" id="KW-1185">Reference proteome</keyword>
<sequence length="123" mass="14402">MLSRVEWAYHLKAEASCAFICGCKFCYFYFGTPISWEIYGDFHFCHYQLYAWAQAQKPDRSTWPIACLDARTILGLVYSQTRNLLAPIALHACWNLGVIVLLTYLQLQGYEIEQYVLWIHHLT</sequence>
<comment type="caution">
    <text evidence="2">The sequence shown here is derived from an EMBL/GenBank/DDBJ whole genome shotgun (WGS) entry which is preliminary data.</text>
</comment>
<evidence type="ECO:0000259" key="1">
    <source>
        <dbReference type="Pfam" id="PF02517"/>
    </source>
</evidence>
<gene>
    <name evidence="2" type="ORF">CKAN_00328300</name>
</gene>
<evidence type="ECO:0000313" key="2">
    <source>
        <dbReference type="EMBL" id="RWR74924.1"/>
    </source>
</evidence>
<dbReference type="Pfam" id="PF02517">
    <property type="entry name" value="Rce1-like"/>
    <property type="match status" value="1"/>
</dbReference>
<dbReference type="EMBL" id="QPKB01000001">
    <property type="protein sequence ID" value="RWR74924.1"/>
    <property type="molecule type" value="Genomic_DNA"/>
</dbReference>
<dbReference type="Proteomes" id="UP000283530">
    <property type="component" value="Unassembled WGS sequence"/>
</dbReference>
<evidence type="ECO:0000313" key="3">
    <source>
        <dbReference type="Proteomes" id="UP000283530"/>
    </source>
</evidence>
<dbReference type="InterPro" id="IPR003675">
    <property type="entry name" value="Rce1/LyrA-like_dom"/>
</dbReference>
<name>A0A3S3MU64_9MAGN</name>
<dbReference type="GO" id="GO:0080120">
    <property type="term" value="P:CAAX-box protein maturation"/>
    <property type="evidence" value="ECO:0007669"/>
    <property type="project" value="UniProtKB-ARBA"/>
</dbReference>
<feature type="domain" description="CAAX prenyl protease 2/Lysostaphin resistance protein A-like" evidence="1">
    <location>
        <begin position="55"/>
        <end position="96"/>
    </location>
</feature>
<dbReference type="GO" id="GO:0004175">
    <property type="term" value="F:endopeptidase activity"/>
    <property type="evidence" value="ECO:0007669"/>
    <property type="project" value="UniProtKB-ARBA"/>
</dbReference>
<dbReference type="OrthoDB" id="548974at2759"/>
<protein>
    <submittedName>
        <fullName evidence="2">Peptidase A1</fullName>
    </submittedName>
</protein>
<accession>A0A3S3MU64</accession>
<organism evidence="2 3">
    <name type="scientific">Cinnamomum micranthum f. kanehirae</name>
    <dbReference type="NCBI Taxonomy" id="337451"/>
    <lineage>
        <taxon>Eukaryota</taxon>
        <taxon>Viridiplantae</taxon>
        <taxon>Streptophyta</taxon>
        <taxon>Embryophyta</taxon>
        <taxon>Tracheophyta</taxon>
        <taxon>Spermatophyta</taxon>
        <taxon>Magnoliopsida</taxon>
        <taxon>Magnoliidae</taxon>
        <taxon>Laurales</taxon>
        <taxon>Lauraceae</taxon>
        <taxon>Cinnamomum</taxon>
    </lineage>
</organism>